<dbReference type="PANTHER" id="PTHR11516:SF60">
    <property type="entry name" value="PYRUVATE DEHYDROGENASE E1 COMPONENT SUBUNIT ALPHA"/>
    <property type="match status" value="1"/>
</dbReference>
<comment type="cofactor">
    <cofactor evidence="1 5">
        <name>thiamine diphosphate</name>
        <dbReference type="ChEBI" id="CHEBI:58937"/>
    </cofactor>
</comment>
<dbReference type="InterPro" id="IPR002767">
    <property type="entry name" value="Thiamine_BP"/>
</dbReference>
<feature type="domain" description="Dehydrogenase E1 component" evidence="6">
    <location>
        <begin position="98"/>
        <end position="390"/>
    </location>
</feature>
<reference evidence="8 9" key="1">
    <citation type="submission" date="2019-04" db="EMBL/GenBank/DDBJ databases">
        <title>Aspergillus burnettii sp. nov., novel species from soil in southeast Queensland.</title>
        <authorList>
            <person name="Gilchrist C.L.M."/>
            <person name="Pitt J.I."/>
            <person name="Lange L."/>
            <person name="Lacey H.J."/>
            <person name="Vuong D."/>
            <person name="Midgley D.J."/>
            <person name="Greenfield P."/>
            <person name="Bradbury M."/>
            <person name="Lacey E."/>
            <person name="Busk P.K."/>
            <person name="Pilgaard B."/>
            <person name="Chooi Y.H."/>
            <person name="Piggott A.M."/>
        </authorList>
    </citation>
    <scope>NUCLEOTIDE SEQUENCE [LARGE SCALE GENOMIC DNA]</scope>
    <source>
        <strain evidence="8 9">FRR 5400</strain>
    </source>
</reference>
<evidence type="ECO:0000259" key="6">
    <source>
        <dbReference type="Pfam" id="PF00676"/>
    </source>
</evidence>
<sequence length="499" mass="55367">MLSRSLKLTAAVPLAGPMLPCICRRSLAHVANLEDIPTARDIQKPIARRPMLTLKVFKEDDKPFSVPIAEDSFDTYHLDPPPYLVETTKRELKQLYRDMSLIRRMELAADGLYKDRKIRGFCHLSTGQEAVAVGIEHALTKHDKLITAYRSHGFTLMRGGTVKSIIGELLGRRDGISYGKGGSMHMFCESFFGGNGIVGASVPLGTGIAFAQQYNDANNVTINLYGDGAANQGQVFESFNMAKLWNLPVIFGCENNKYGMGTSVERASAMTEYYKRGQFIPGLRINGMDVLAVLSAVRYGKKFAQAGNGPLVYEYLTYRYAGHSMSDPGIAYRSREELKEQRANDPISSLKQRLIEWGVFSEEDAKSIDKEVRSKVNDEVAEAEKMPEPDTKPDILFEDIYIGSQNASFSKQIAEIQDLLQKSGLKYQMTATGTAVGLFTQVGPGRSCLAVSRVIGYAHTLIHQEGIPRIQTDIRMTTRTDKEQPMEGSMLSVERMLAT</sequence>
<dbReference type="InterPro" id="IPR001017">
    <property type="entry name" value="DH_E1"/>
</dbReference>
<comment type="caution">
    <text evidence="8">The sequence shown here is derived from an EMBL/GenBank/DDBJ whole genome shotgun (WGS) entry which is preliminary data.</text>
</comment>
<name>A0A8H6A9T5_PETAA</name>
<evidence type="ECO:0000313" key="8">
    <source>
        <dbReference type="EMBL" id="KAF5863724.1"/>
    </source>
</evidence>
<dbReference type="Gene3D" id="3.40.50.970">
    <property type="match status" value="1"/>
</dbReference>
<dbReference type="Proteomes" id="UP000541154">
    <property type="component" value="Unassembled WGS sequence"/>
</dbReference>
<dbReference type="FunFam" id="3.40.50.970:FF:000013">
    <property type="entry name" value="Pyruvate dehydrogenase E1 component subunit alpha"/>
    <property type="match status" value="1"/>
</dbReference>
<keyword evidence="3 5" id="KW-0786">Thiamine pyrophosphate</keyword>
<evidence type="ECO:0000256" key="4">
    <source>
        <dbReference type="ARBA" id="ARBA00023317"/>
    </source>
</evidence>
<dbReference type="InterPro" id="IPR029756">
    <property type="entry name" value="MTH1187/YkoF-like"/>
</dbReference>
<protein>
    <recommendedName>
        <fullName evidence="5">Pyruvate dehydrogenase E1 component subunit alpha</fullName>
        <ecNumber evidence="5">1.2.4.1</ecNumber>
    </recommendedName>
</protein>
<evidence type="ECO:0000259" key="7">
    <source>
        <dbReference type="Pfam" id="PF01910"/>
    </source>
</evidence>
<dbReference type="InterPro" id="IPR029061">
    <property type="entry name" value="THDP-binding"/>
</dbReference>
<dbReference type="EMBL" id="SPNV01000046">
    <property type="protein sequence ID" value="KAF5863724.1"/>
    <property type="molecule type" value="Genomic_DNA"/>
</dbReference>
<proteinExistence type="predicted"/>
<dbReference type="CDD" id="cd02000">
    <property type="entry name" value="TPP_E1_PDC_ADC_BCADC"/>
    <property type="match status" value="1"/>
</dbReference>
<dbReference type="SUPFAM" id="SSF89957">
    <property type="entry name" value="MTH1187/YkoF-like"/>
    <property type="match status" value="1"/>
</dbReference>
<keyword evidence="4 5" id="KW-0670">Pyruvate</keyword>
<evidence type="ECO:0000256" key="3">
    <source>
        <dbReference type="ARBA" id="ARBA00023052"/>
    </source>
</evidence>
<gene>
    <name evidence="8" type="ORF">ETB97_009511</name>
</gene>
<keyword evidence="2 5" id="KW-0560">Oxidoreductase</keyword>
<dbReference type="PANTHER" id="PTHR11516">
    <property type="entry name" value="PYRUVATE DEHYDROGENASE E1 COMPONENT, ALPHA SUBUNIT BACTERIAL AND ORGANELLAR"/>
    <property type="match status" value="1"/>
</dbReference>
<evidence type="ECO:0000313" key="9">
    <source>
        <dbReference type="Proteomes" id="UP000541154"/>
    </source>
</evidence>
<comment type="catalytic activity">
    <reaction evidence="5">
        <text>N(6)-[(R)-lipoyl]-L-lysyl-[protein] + pyruvate + H(+) = N(6)-[(R)-S(8)-acetyldihydrolipoyl]-L-lysyl-[protein] + CO2</text>
        <dbReference type="Rhea" id="RHEA:19189"/>
        <dbReference type="Rhea" id="RHEA-COMP:10474"/>
        <dbReference type="Rhea" id="RHEA-COMP:10478"/>
        <dbReference type="ChEBI" id="CHEBI:15361"/>
        <dbReference type="ChEBI" id="CHEBI:15378"/>
        <dbReference type="ChEBI" id="CHEBI:16526"/>
        <dbReference type="ChEBI" id="CHEBI:83099"/>
        <dbReference type="ChEBI" id="CHEBI:83111"/>
        <dbReference type="EC" id="1.2.4.1"/>
    </reaction>
</comment>
<evidence type="ECO:0000256" key="2">
    <source>
        <dbReference type="ARBA" id="ARBA00023002"/>
    </source>
</evidence>
<dbReference type="AlphaFoldDB" id="A0A8H6A9T5"/>
<dbReference type="InterPro" id="IPR017597">
    <property type="entry name" value="Pyrv_DH_E1_asu_subgrp-y"/>
</dbReference>
<evidence type="ECO:0000256" key="5">
    <source>
        <dbReference type="RuleBase" id="RU361139"/>
    </source>
</evidence>
<comment type="function">
    <text evidence="5">The pyruvate dehydrogenase complex catalyzes the overall conversion of pyruvate to acetyl-CoA and CO(2).</text>
</comment>
<dbReference type="Pfam" id="PF01910">
    <property type="entry name" value="Thiamine_BP"/>
    <property type="match status" value="1"/>
</dbReference>
<dbReference type="InterPro" id="IPR050642">
    <property type="entry name" value="PDH_E1_Alpha_Subunit"/>
</dbReference>
<keyword evidence="9" id="KW-1185">Reference proteome</keyword>
<accession>A0A8H6A9T5</accession>
<evidence type="ECO:0000256" key="1">
    <source>
        <dbReference type="ARBA" id="ARBA00001964"/>
    </source>
</evidence>
<dbReference type="EC" id="1.2.4.1" evidence="5"/>
<dbReference type="SUPFAM" id="SSF52518">
    <property type="entry name" value="Thiamin diphosphate-binding fold (THDP-binding)"/>
    <property type="match status" value="1"/>
</dbReference>
<dbReference type="Pfam" id="PF00676">
    <property type="entry name" value="E1_dh"/>
    <property type="match status" value="1"/>
</dbReference>
<dbReference type="GO" id="GO:0006086">
    <property type="term" value="P:pyruvate decarboxylation to acetyl-CoA"/>
    <property type="evidence" value="ECO:0007669"/>
    <property type="project" value="InterPro"/>
</dbReference>
<feature type="domain" description="Thiamine-binding protein" evidence="7">
    <location>
        <begin position="402"/>
        <end position="494"/>
    </location>
</feature>
<dbReference type="GO" id="GO:0004739">
    <property type="term" value="F:pyruvate dehydrogenase (acetyl-transferring) activity"/>
    <property type="evidence" value="ECO:0007669"/>
    <property type="project" value="UniProtKB-UniRule"/>
</dbReference>
<organism evidence="8 9">
    <name type="scientific">Petromyces alliaceus</name>
    <name type="common">Aspergillus alliaceus</name>
    <dbReference type="NCBI Taxonomy" id="209559"/>
    <lineage>
        <taxon>Eukaryota</taxon>
        <taxon>Fungi</taxon>
        <taxon>Dikarya</taxon>
        <taxon>Ascomycota</taxon>
        <taxon>Pezizomycotina</taxon>
        <taxon>Eurotiomycetes</taxon>
        <taxon>Eurotiomycetidae</taxon>
        <taxon>Eurotiales</taxon>
        <taxon>Aspergillaceae</taxon>
        <taxon>Aspergillus</taxon>
        <taxon>Aspergillus subgen. Circumdati</taxon>
    </lineage>
</organism>
<dbReference type="NCBIfam" id="TIGR03182">
    <property type="entry name" value="PDH_E1_alph_y"/>
    <property type="match status" value="1"/>
</dbReference>